<protein>
    <submittedName>
        <fullName evidence="1">YacP-like NYN domain protein</fullName>
    </submittedName>
</protein>
<name>A0A6G7GR00_KUEST</name>
<dbReference type="RefSeq" id="WP_164994982.1">
    <property type="nucleotide sequence ID" value="NZ_CP049055.1"/>
</dbReference>
<dbReference type="Pfam" id="PF05991">
    <property type="entry name" value="NYN_YacP"/>
    <property type="match status" value="1"/>
</dbReference>
<dbReference type="PANTHER" id="PTHR34547">
    <property type="entry name" value="YACP-LIKE NYN DOMAIN PROTEIN"/>
    <property type="match status" value="1"/>
</dbReference>
<dbReference type="AlphaFoldDB" id="A0A6G7GR00"/>
<dbReference type="EMBL" id="CP049055">
    <property type="protein sequence ID" value="QII11861.1"/>
    <property type="molecule type" value="Genomic_DNA"/>
</dbReference>
<organism evidence="1 2">
    <name type="scientific">Kuenenia stuttgartiensis</name>
    <dbReference type="NCBI Taxonomy" id="174633"/>
    <lineage>
        <taxon>Bacteria</taxon>
        <taxon>Pseudomonadati</taxon>
        <taxon>Planctomycetota</taxon>
        <taxon>Candidatus Brocadiia</taxon>
        <taxon>Candidatus Brocadiales</taxon>
        <taxon>Candidatus Brocadiaceae</taxon>
        <taxon>Candidatus Kuenenia</taxon>
    </lineage>
</organism>
<proteinExistence type="predicted"/>
<accession>A0A6G7GR00</accession>
<sequence length="226" mass="26428">MLIIIDGYNLIFSVPELEKHVERNFIEAVRDYVISFLSQYRQEKHYDIIVVFDGTYSETSLPRRLFSGGIKIIYSKTGVKADTEIMNIASHVKNPKDVCIVTYDNEIKRHVKKCGCRILDPKSLYREIYDVLFKENNQKPSEPESKWKGPTEGDAKSWEGVFKEVTREEVDFHIKKTGLANIKKKQVQVTFENTCKNEHQEDSLPDNNTQYWIRLFEGLENNDQKN</sequence>
<evidence type="ECO:0000313" key="2">
    <source>
        <dbReference type="Proteomes" id="UP000501926"/>
    </source>
</evidence>
<dbReference type="Proteomes" id="UP000501926">
    <property type="component" value="Chromosome"/>
</dbReference>
<reference evidence="1 2" key="1">
    <citation type="submission" date="2020-02" db="EMBL/GenBank/DDBJ databases">
        <title>Newly sequenced genome of strain CSTR1 showed variability in Candidatus Kuenenia stuttgartiensis genomes.</title>
        <authorList>
            <person name="Ding C."/>
            <person name="Adrian L."/>
        </authorList>
    </citation>
    <scope>NUCLEOTIDE SEQUENCE [LARGE SCALE GENOMIC DNA]</scope>
    <source>
        <strain evidence="1 2">CSTR1</strain>
    </source>
</reference>
<dbReference type="PANTHER" id="PTHR34547:SF1">
    <property type="entry name" value="YACP-LIKE NYN DOMAIN PROTEIN"/>
    <property type="match status" value="1"/>
</dbReference>
<gene>
    <name evidence="1" type="ORF">KsCSTR_24820</name>
</gene>
<evidence type="ECO:0000313" key="1">
    <source>
        <dbReference type="EMBL" id="QII11861.1"/>
    </source>
</evidence>
<dbReference type="InterPro" id="IPR010298">
    <property type="entry name" value="YacP-like"/>
</dbReference>
<dbReference type="CDD" id="cd10912">
    <property type="entry name" value="PIN_YacP-like"/>
    <property type="match status" value="1"/>
</dbReference>